<protein>
    <submittedName>
        <fullName evidence="3">Lytic transglycosylase domain-containing protein</fullName>
    </submittedName>
</protein>
<evidence type="ECO:0000259" key="2">
    <source>
        <dbReference type="Pfam" id="PF01464"/>
    </source>
</evidence>
<proteinExistence type="inferred from homology"/>
<sequence length="192" mass="21471">MVVESLRLDGAYFILVLENASTIAVPRSRIATVQRYVPVVEEPEAIHEEPQPWTEVAGEYADMIRTAATEYDLDPAVITAMIQVESNFDQFAVSHKGACGLLQLIPATAERFGVQDVFDAADNVNGGAKYFRWLLDHFENRMEFALAAYNAGENVVKRYNGIPPYRETREYVAKVLRKAKTNGSAVRSRPES</sequence>
<dbReference type="Pfam" id="PF01464">
    <property type="entry name" value="SLT"/>
    <property type="match status" value="1"/>
</dbReference>
<dbReference type="Proteomes" id="UP000648239">
    <property type="component" value="Unassembled WGS sequence"/>
</dbReference>
<gene>
    <name evidence="3" type="ORF">IFK94_00950</name>
</gene>
<evidence type="ECO:0000313" key="4">
    <source>
        <dbReference type="Proteomes" id="UP000648239"/>
    </source>
</evidence>
<dbReference type="EMBL" id="JACXWD010000002">
    <property type="protein sequence ID" value="MBD3866669.1"/>
    <property type="molecule type" value="Genomic_DNA"/>
</dbReference>
<evidence type="ECO:0000313" key="3">
    <source>
        <dbReference type="EMBL" id="MBD3866669.1"/>
    </source>
</evidence>
<organism evidence="3 4">
    <name type="scientific">Candidatus Polarisedimenticola svalbardensis</name>
    <dbReference type="NCBI Taxonomy" id="2886004"/>
    <lineage>
        <taxon>Bacteria</taxon>
        <taxon>Pseudomonadati</taxon>
        <taxon>Acidobacteriota</taxon>
        <taxon>Candidatus Polarisedimenticolia</taxon>
        <taxon>Candidatus Polarisedimenticolales</taxon>
        <taxon>Candidatus Polarisedimenticolaceae</taxon>
        <taxon>Candidatus Polarisedimenticola</taxon>
    </lineage>
</organism>
<reference evidence="3 4" key="1">
    <citation type="submission" date="2020-08" db="EMBL/GenBank/DDBJ databases">
        <title>Acidobacteriota in marine sediments use diverse sulfur dissimilation pathways.</title>
        <authorList>
            <person name="Wasmund K."/>
        </authorList>
    </citation>
    <scope>NUCLEOTIDE SEQUENCE [LARGE SCALE GENOMIC DNA]</scope>
    <source>
        <strain evidence="3">MAG AM4</strain>
    </source>
</reference>
<dbReference type="CDD" id="cd00254">
    <property type="entry name" value="LT-like"/>
    <property type="match status" value="1"/>
</dbReference>
<dbReference type="InterPro" id="IPR008258">
    <property type="entry name" value="Transglycosylase_SLT_dom_1"/>
</dbReference>
<evidence type="ECO:0000256" key="1">
    <source>
        <dbReference type="ARBA" id="ARBA00007734"/>
    </source>
</evidence>
<feature type="domain" description="Transglycosylase SLT" evidence="2">
    <location>
        <begin position="63"/>
        <end position="170"/>
    </location>
</feature>
<dbReference type="AlphaFoldDB" id="A0A8J6XYB6"/>
<dbReference type="Gene3D" id="1.10.530.10">
    <property type="match status" value="1"/>
</dbReference>
<dbReference type="InterPro" id="IPR023346">
    <property type="entry name" value="Lysozyme-like_dom_sf"/>
</dbReference>
<dbReference type="PANTHER" id="PTHR37423:SF2">
    <property type="entry name" value="MEMBRANE-BOUND LYTIC MUREIN TRANSGLYCOSYLASE C"/>
    <property type="match status" value="1"/>
</dbReference>
<dbReference type="SUPFAM" id="SSF53955">
    <property type="entry name" value="Lysozyme-like"/>
    <property type="match status" value="1"/>
</dbReference>
<accession>A0A8J6XYB6</accession>
<dbReference type="PANTHER" id="PTHR37423">
    <property type="entry name" value="SOLUBLE LYTIC MUREIN TRANSGLYCOSYLASE-RELATED"/>
    <property type="match status" value="1"/>
</dbReference>
<comment type="caution">
    <text evidence="3">The sequence shown here is derived from an EMBL/GenBank/DDBJ whole genome shotgun (WGS) entry which is preliminary data.</text>
</comment>
<name>A0A8J6XYB6_9BACT</name>
<comment type="similarity">
    <text evidence="1">Belongs to the transglycosylase Slt family.</text>
</comment>